<keyword evidence="9" id="KW-1185">Reference proteome</keyword>
<dbReference type="RefSeq" id="XP_068353719.1">
    <property type="nucleotide sequence ID" value="XM_068493987.1"/>
</dbReference>
<dbReference type="Pfam" id="PF00069">
    <property type="entry name" value="Pkinase"/>
    <property type="match status" value="1"/>
</dbReference>
<feature type="region of interest" description="Disordered" evidence="6">
    <location>
        <begin position="364"/>
        <end position="387"/>
    </location>
</feature>
<evidence type="ECO:0000259" key="7">
    <source>
        <dbReference type="PROSITE" id="PS50011"/>
    </source>
</evidence>
<dbReference type="GeneID" id="94828691"/>
<evidence type="ECO:0000256" key="1">
    <source>
        <dbReference type="ARBA" id="ARBA00012513"/>
    </source>
</evidence>
<evidence type="ECO:0000256" key="4">
    <source>
        <dbReference type="ARBA" id="ARBA00047899"/>
    </source>
</evidence>
<dbReference type="AlphaFoldDB" id="A0A1J4JN79"/>
<feature type="domain" description="Protein kinase" evidence="7">
    <location>
        <begin position="13"/>
        <end position="266"/>
    </location>
</feature>
<dbReference type="GO" id="GO:0005524">
    <property type="term" value="F:ATP binding"/>
    <property type="evidence" value="ECO:0007669"/>
    <property type="project" value="UniProtKB-KW"/>
</dbReference>
<dbReference type="SMART" id="SM00220">
    <property type="entry name" value="S_TKc"/>
    <property type="match status" value="1"/>
</dbReference>
<keyword evidence="8" id="KW-0418">Kinase</keyword>
<protein>
    <recommendedName>
        <fullName evidence="1">non-specific serine/threonine protein kinase</fullName>
        <ecNumber evidence="1">2.7.11.1</ecNumber>
    </recommendedName>
</protein>
<evidence type="ECO:0000313" key="8">
    <source>
        <dbReference type="EMBL" id="OHT00583.1"/>
    </source>
</evidence>
<evidence type="ECO:0000256" key="6">
    <source>
        <dbReference type="SAM" id="MobiDB-lite"/>
    </source>
</evidence>
<evidence type="ECO:0000256" key="5">
    <source>
        <dbReference type="ARBA" id="ARBA00048679"/>
    </source>
</evidence>
<dbReference type="FunFam" id="1.10.510.10:FF:000592">
    <property type="entry name" value="CAMK family protein kinase"/>
    <property type="match status" value="1"/>
</dbReference>
<dbReference type="Gene3D" id="1.10.510.10">
    <property type="entry name" value="Transferase(Phosphotransferase) domain 1"/>
    <property type="match status" value="1"/>
</dbReference>
<dbReference type="InterPro" id="IPR011009">
    <property type="entry name" value="Kinase-like_dom_sf"/>
</dbReference>
<dbReference type="PANTHER" id="PTHR24346:SF30">
    <property type="entry name" value="MATERNAL EMBRYONIC LEUCINE ZIPPER KINASE"/>
    <property type="match status" value="1"/>
</dbReference>
<dbReference type="EMBL" id="MLAK01000949">
    <property type="protein sequence ID" value="OHT00583.1"/>
    <property type="molecule type" value="Genomic_DNA"/>
</dbReference>
<dbReference type="OrthoDB" id="193931at2759"/>
<comment type="caution">
    <text evidence="8">The sequence shown here is derived from an EMBL/GenBank/DDBJ whole genome shotgun (WGS) entry which is preliminary data.</text>
</comment>
<dbReference type="GO" id="GO:0005737">
    <property type="term" value="C:cytoplasm"/>
    <property type="evidence" value="ECO:0007669"/>
    <property type="project" value="TreeGrafter"/>
</dbReference>
<comment type="catalytic activity">
    <reaction evidence="5">
        <text>L-seryl-[protein] + ATP = O-phospho-L-seryl-[protein] + ADP + H(+)</text>
        <dbReference type="Rhea" id="RHEA:17989"/>
        <dbReference type="Rhea" id="RHEA-COMP:9863"/>
        <dbReference type="Rhea" id="RHEA-COMP:11604"/>
        <dbReference type="ChEBI" id="CHEBI:15378"/>
        <dbReference type="ChEBI" id="CHEBI:29999"/>
        <dbReference type="ChEBI" id="CHEBI:30616"/>
        <dbReference type="ChEBI" id="CHEBI:83421"/>
        <dbReference type="ChEBI" id="CHEBI:456216"/>
        <dbReference type="EC" id="2.7.11.1"/>
    </reaction>
</comment>
<gene>
    <name evidence="8" type="ORF">TRFO_07925</name>
</gene>
<dbReference type="VEuPathDB" id="TrichDB:TRFO_07925"/>
<proteinExistence type="predicted"/>
<dbReference type="CDD" id="cd14003">
    <property type="entry name" value="STKc_AMPK-like"/>
    <property type="match status" value="1"/>
</dbReference>
<evidence type="ECO:0000313" key="9">
    <source>
        <dbReference type="Proteomes" id="UP000179807"/>
    </source>
</evidence>
<dbReference type="PROSITE" id="PS50011">
    <property type="entry name" value="PROTEIN_KINASE_DOM"/>
    <property type="match status" value="1"/>
</dbReference>
<dbReference type="EC" id="2.7.11.1" evidence="1"/>
<accession>A0A1J4JN79</accession>
<evidence type="ECO:0000256" key="2">
    <source>
        <dbReference type="ARBA" id="ARBA00022741"/>
    </source>
</evidence>
<keyword evidence="8" id="KW-0808">Transferase</keyword>
<comment type="catalytic activity">
    <reaction evidence="4">
        <text>L-threonyl-[protein] + ATP = O-phospho-L-threonyl-[protein] + ADP + H(+)</text>
        <dbReference type="Rhea" id="RHEA:46608"/>
        <dbReference type="Rhea" id="RHEA-COMP:11060"/>
        <dbReference type="Rhea" id="RHEA-COMP:11605"/>
        <dbReference type="ChEBI" id="CHEBI:15378"/>
        <dbReference type="ChEBI" id="CHEBI:30013"/>
        <dbReference type="ChEBI" id="CHEBI:30616"/>
        <dbReference type="ChEBI" id="CHEBI:61977"/>
        <dbReference type="ChEBI" id="CHEBI:456216"/>
        <dbReference type="EC" id="2.7.11.1"/>
    </reaction>
</comment>
<name>A0A1J4JN79_9EUKA</name>
<keyword evidence="3" id="KW-0067">ATP-binding</keyword>
<dbReference type="SUPFAM" id="SSF56112">
    <property type="entry name" value="Protein kinase-like (PK-like)"/>
    <property type="match status" value="1"/>
</dbReference>
<reference evidence="8" key="1">
    <citation type="submission" date="2016-10" db="EMBL/GenBank/DDBJ databases">
        <authorList>
            <person name="Benchimol M."/>
            <person name="Almeida L.G."/>
            <person name="Vasconcelos A.T."/>
            <person name="Perreira-Neves A."/>
            <person name="Rosa I.A."/>
            <person name="Tasca T."/>
            <person name="Bogo M.R."/>
            <person name="de Souza W."/>
        </authorList>
    </citation>
    <scope>NUCLEOTIDE SEQUENCE [LARGE SCALE GENOMIC DNA]</scope>
    <source>
        <strain evidence="8">K</strain>
    </source>
</reference>
<dbReference type="InterPro" id="IPR008271">
    <property type="entry name" value="Ser/Thr_kinase_AS"/>
</dbReference>
<dbReference type="Proteomes" id="UP000179807">
    <property type="component" value="Unassembled WGS sequence"/>
</dbReference>
<dbReference type="InterPro" id="IPR000719">
    <property type="entry name" value="Prot_kinase_dom"/>
</dbReference>
<dbReference type="PROSITE" id="PS00108">
    <property type="entry name" value="PROTEIN_KINASE_ST"/>
    <property type="match status" value="1"/>
</dbReference>
<sequence>MGGPRPGSEIEDYVFERRVGESAFATVWRAHHKLTGSPVAIKIMKKESIDNAQAHTRLMREIALLKRMHHPFISQFYQLMQDEFNFYMVMEYVENGNLLDYVNNNGRLNEEQARKYFCQLISALEYLHKEQKVAHRDLKCENILLDKYNNIRLIDFGLSNVFTDIQPELKTACGSPAYAAPEMIKGNAYTIAADIWSSGILLFAIVSGQLPFDDDNIQRLLQKIVYTEAHYPSYFSPQLADILSKMLCKSPDQRITLDMIKNHPWFSQTEYNNLNNLEVLKNLDVNKSFDYEIIDQITQLGLDISQLHASLLSGDFTELTGLYMILEREKITEKMKDIMKQISATTPIGVYKNPMRPIYIRPPTAQPAEKNPSKIAFPGQQKQQPGTQIQRVLPMPVPQTGSRRYSRPVAFRRRNLNGIDLSNPGSLEM</sequence>
<dbReference type="PANTHER" id="PTHR24346">
    <property type="entry name" value="MAP/MICROTUBULE AFFINITY-REGULATING KINASE"/>
    <property type="match status" value="1"/>
</dbReference>
<keyword evidence="2" id="KW-0547">Nucleotide-binding</keyword>
<dbReference type="GO" id="GO:0004674">
    <property type="term" value="F:protein serine/threonine kinase activity"/>
    <property type="evidence" value="ECO:0007669"/>
    <property type="project" value="UniProtKB-EC"/>
</dbReference>
<evidence type="ECO:0000256" key="3">
    <source>
        <dbReference type="ARBA" id="ARBA00022840"/>
    </source>
</evidence>
<dbReference type="FunFam" id="3.30.200.20:FF:000042">
    <property type="entry name" value="Aurora kinase A"/>
    <property type="match status" value="1"/>
</dbReference>
<feature type="compositionally biased region" description="Low complexity" evidence="6">
    <location>
        <begin position="378"/>
        <end position="387"/>
    </location>
</feature>
<dbReference type="GO" id="GO:0035556">
    <property type="term" value="P:intracellular signal transduction"/>
    <property type="evidence" value="ECO:0007669"/>
    <property type="project" value="TreeGrafter"/>
</dbReference>
<organism evidence="8 9">
    <name type="scientific">Tritrichomonas foetus</name>
    <dbReference type="NCBI Taxonomy" id="1144522"/>
    <lineage>
        <taxon>Eukaryota</taxon>
        <taxon>Metamonada</taxon>
        <taxon>Parabasalia</taxon>
        <taxon>Tritrichomonadida</taxon>
        <taxon>Tritrichomonadidae</taxon>
        <taxon>Tritrichomonas</taxon>
    </lineage>
</organism>